<comment type="subcellular location">
    <subcellularLocation>
        <location evidence="1">Nucleus</location>
    </subcellularLocation>
</comment>
<dbReference type="STRING" id="307507.A0A2V0NMH9"/>
<keyword evidence="10" id="KW-1185">Reference proteome</keyword>
<feature type="region of interest" description="Disordered" evidence="7">
    <location>
        <begin position="139"/>
        <end position="158"/>
    </location>
</feature>
<comment type="caution">
    <text evidence="9">The sequence shown here is derived from an EMBL/GenBank/DDBJ whole genome shotgun (WGS) entry which is preliminary data.</text>
</comment>
<dbReference type="AlphaFoldDB" id="A0A2V0NMH9"/>
<dbReference type="Proteomes" id="UP000247498">
    <property type="component" value="Unassembled WGS sequence"/>
</dbReference>
<evidence type="ECO:0000259" key="8">
    <source>
        <dbReference type="PROSITE" id="PS51294"/>
    </source>
</evidence>
<dbReference type="InParanoid" id="A0A2V0NMH9"/>
<keyword evidence="3" id="KW-0221">Differentiation</keyword>
<keyword evidence="4" id="KW-0805">Transcription regulation</keyword>
<gene>
    <name evidence="9" type="ORF">Rsub_01605</name>
</gene>
<evidence type="ECO:0000256" key="7">
    <source>
        <dbReference type="SAM" id="MobiDB-lite"/>
    </source>
</evidence>
<name>A0A2V0NMH9_9CHLO</name>
<dbReference type="OrthoDB" id="551907at2759"/>
<evidence type="ECO:0000313" key="10">
    <source>
        <dbReference type="Proteomes" id="UP000247498"/>
    </source>
</evidence>
<accession>A0A2V0NMH9</accession>
<feature type="compositionally biased region" description="Pro residues" evidence="7">
    <location>
        <begin position="331"/>
        <end position="353"/>
    </location>
</feature>
<feature type="region of interest" description="Disordered" evidence="7">
    <location>
        <begin position="331"/>
        <end position="377"/>
    </location>
</feature>
<dbReference type="GO" id="GO:0010158">
    <property type="term" value="P:abaxial cell fate specification"/>
    <property type="evidence" value="ECO:0007669"/>
    <property type="project" value="InterPro"/>
</dbReference>
<dbReference type="SUPFAM" id="SSF46689">
    <property type="entry name" value="Homeodomain-like"/>
    <property type="match status" value="1"/>
</dbReference>
<dbReference type="GO" id="GO:0005634">
    <property type="term" value="C:nucleus"/>
    <property type="evidence" value="ECO:0007669"/>
    <property type="project" value="UniProtKB-SubCell"/>
</dbReference>
<evidence type="ECO:0000256" key="6">
    <source>
        <dbReference type="ARBA" id="ARBA00023242"/>
    </source>
</evidence>
<sequence length="377" mass="37478">MKRSWDPSCPAEPEEDATGPSADWERHSDGSLEQLNGRPRIRWTATLHDRFVAAVEHLGGEELATPKGILEVMGAGGLTIAQVKSHLQRWRRVKRAGGETINLASCNEGGGDAQRPHNCAAAAAAMAPPPPLPCGAALPRANSGASSGSGAALSGPGARRALAGPAVDGSGALMHGSDGGSSDTCAWPQAAVAAALDAPGAGSALLAAVPTAAWEQMVAAAAAAGSGGPARAEAGPLLGSLSCLAEAAAQQPSRQAEPRSSGTGAAAGALPAAARLAPLLQLAPPPLRRELESVRQSMLQGRLAANGRYIAELGSAISCAALSLGAGWPPPLPPPPPLLLGPPSLPSLPPPAVLPLELRPAPPPPAAAAPHAMPEGS</sequence>
<dbReference type="InterPro" id="IPR006447">
    <property type="entry name" value="Myb_dom_plants"/>
</dbReference>
<dbReference type="GO" id="GO:0000976">
    <property type="term" value="F:transcription cis-regulatory region binding"/>
    <property type="evidence" value="ECO:0007669"/>
    <property type="project" value="InterPro"/>
</dbReference>
<proteinExistence type="predicted"/>
<protein>
    <recommendedName>
        <fullName evidence="8">HTH myb-type domain-containing protein</fullName>
    </recommendedName>
</protein>
<feature type="domain" description="HTH myb-type" evidence="8">
    <location>
        <begin position="42"/>
        <end position="95"/>
    </location>
</feature>
<evidence type="ECO:0000256" key="5">
    <source>
        <dbReference type="ARBA" id="ARBA00023163"/>
    </source>
</evidence>
<evidence type="ECO:0000313" key="9">
    <source>
        <dbReference type="EMBL" id="GBF88706.1"/>
    </source>
</evidence>
<dbReference type="InterPro" id="IPR001005">
    <property type="entry name" value="SANT/Myb"/>
</dbReference>
<dbReference type="InterPro" id="IPR044847">
    <property type="entry name" value="KAN_fam"/>
</dbReference>
<feature type="region of interest" description="Disordered" evidence="7">
    <location>
        <begin position="1"/>
        <end position="36"/>
    </location>
</feature>
<dbReference type="PANTHER" id="PTHR31496:SF3">
    <property type="entry name" value="TRANSCRIPTION REPRESSOR KAN1"/>
    <property type="match status" value="1"/>
</dbReference>
<dbReference type="Pfam" id="PF00249">
    <property type="entry name" value="Myb_DNA-binding"/>
    <property type="match status" value="1"/>
</dbReference>
<dbReference type="PANTHER" id="PTHR31496">
    <property type="entry name" value="TRANSCRIPTION FACTOR KAN2-RELATED"/>
    <property type="match status" value="1"/>
</dbReference>
<dbReference type="EMBL" id="BDRX01000006">
    <property type="protein sequence ID" value="GBF88706.1"/>
    <property type="molecule type" value="Genomic_DNA"/>
</dbReference>
<dbReference type="PROSITE" id="PS51294">
    <property type="entry name" value="HTH_MYB"/>
    <property type="match status" value="1"/>
</dbReference>
<keyword evidence="6" id="KW-0539">Nucleus</keyword>
<dbReference type="InterPro" id="IPR017930">
    <property type="entry name" value="Myb_dom"/>
</dbReference>
<feature type="compositionally biased region" description="Low complexity" evidence="7">
    <location>
        <begin position="368"/>
        <end position="377"/>
    </location>
</feature>
<dbReference type="NCBIfam" id="TIGR01557">
    <property type="entry name" value="myb_SHAQKYF"/>
    <property type="match status" value="1"/>
</dbReference>
<keyword evidence="5" id="KW-0804">Transcription</keyword>
<evidence type="ECO:0000256" key="3">
    <source>
        <dbReference type="ARBA" id="ARBA00022782"/>
    </source>
</evidence>
<evidence type="ECO:0000256" key="4">
    <source>
        <dbReference type="ARBA" id="ARBA00023015"/>
    </source>
</evidence>
<keyword evidence="2" id="KW-0217">Developmental protein</keyword>
<reference evidence="9 10" key="1">
    <citation type="journal article" date="2018" name="Sci. Rep.">
        <title>Raphidocelis subcapitata (=Pseudokirchneriella subcapitata) provides an insight into genome evolution and environmental adaptations in the Sphaeropleales.</title>
        <authorList>
            <person name="Suzuki S."/>
            <person name="Yamaguchi H."/>
            <person name="Nakajima N."/>
            <person name="Kawachi M."/>
        </authorList>
    </citation>
    <scope>NUCLEOTIDE SEQUENCE [LARGE SCALE GENOMIC DNA]</scope>
    <source>
        <strain evidence="9 10">NIES-35</strain>
    </source>
</reference>
<evidence type="ECO:0000256" key="1">
    <source>
        <dbReference type="ARBA" id="ARBA00004123"/>
    </source>
</evidence>
<dbReference type="GO" id="GO:0006355">
    <property type="term" value="P:regulation of DNA-templated transcription"/>
    <property type="evidence" value="ECO:0007669"/>
    <property type="project" value="InterPro"/>
</dbReference>
<dbReference type="Gene3D" id="1.10.10.60">
    <property type="entry name" value="Homeodomain-like"/>
    <property type="match status" value="1"/>
</dbReference>
<organism evidence="9 10">
    <name type="scientific">Raphidocelis subcapitata</name>
    <dbReference type="NCBI Taxonomy" id="307507"/>
    <lineage>
        <taxon>Eukaryota</taxon>
        <taxon>Viridiplantae</taxon>
        <taxon>Chlorophyta</taxon>
        <taxon>core chlorophytes</taxon>
        <taxon>Chlorophyceae</taxon>
        <taxon>CS clade</taxon>
        <taxon>Sphaeropleales</taxon>
        <taxon>Selenastraceae</taxon>
        <taxon>Raphidocelis</taxon>
    </lineage>
</organism>
<dbReference type="InterPro" id="IPR009057">
    <property type="entry name" value="Homeodomain-like_sf"/>
</dbReference>
<evidence type="ECO:0000256" key="2">
    <source>
        <dbReference type="ARBA" id="ARBA00022473"/>
    </source>
</evidence>